<dbReference type="AlphaFoldDB" id="A0A444Z1T0"/>
<sequence length="86" mass="9980">MICMPNNHVDMEVRVAGSGTCWRATGFYDFLESQNKQESWELLRALGQASDMPWTIFGDFNQGRGRRVLEDSGSRRYDCQMKNVRQ</sequence>
<organism evidence="1 2">
    <name type="scientific">Arachis hypogaea</name>
    <name type="common">Peanut</name>
    <dbReference type="NCBI Taxonomy" id="3818"/>
    <lineage>
        <taxon>Eukaryota</taxon>
        <taxon>Viridiplantae</taxon>
        <taxon>Streptophyta</taxon>
        <taxon>Embryophyta</taxon>
        <taxon>Tracheophyta</taxon>
        <taxon>Spermatophyta</taxon>
        <taxon>Magnoliopsida</taxon>
        <taxon>eudicotyledons</taxon>
        <taxon>Gunneridae</taxon>
        <taxon>Pentapetalae</taxon>
        <taxon>rosids</taxon>
        <taxon>fabids</taxon>
        <taxon>Fabales</taxon>
        <taxon>Fabaceae</taxon>
        <taxon>Papilionoideae</taxon>
        <taxon>50 kb inversion clade</taxon>
        <taxon>dalbergioids sensu lato</taxon>
        <taxon>Dalbergieae</taxon>
        <taxon>Pterocarpus clade</taxon>
        <taxon>Arachis</taxon>
    </lineage>
</organism>
<proteinExistence type="predicted"/>
<keyword evidence="2" id="KW-1185">Reference proteome</keyword>
<accession>A0A444Z1T0</accession>
<evidence type="ECO:0000313" key="1">
    <source>
        <dbReference type="EMBL" id="RYR08141.1"/>
    </source>
</evidence>
<reference evidence="1 2" key="1">
    <citation type="submission" date="2019-01" db="EMBL/GenBank/DDBJ databases">
        <title>Sequencing of cultivated peanut Arachis hypogaea provides insights into genome evolution and oil improvement.</title>
        <authorList>
            <person name="Chen X."/>
        </authorList>
    </citation>
    <scope>NUCLEOTIDE SEQUENCE [LARGE SCALE GENOMIC DNA]</scope>
    <source>
        <strain evidence="2">cv. Fuhuasheng</strain>
        <tissue evidence="1">Leaves</tissue>
    </source>
</reference>
<dbReference type="Proteomes" id="UP000289738">
    <property type="component" value="Chromosome B05"/>
</dbReference>
<dbReference type="EMBL" id="SDMP01000015">
    <property type="protein sequence ID" value="RYR08141.1"/>
    <property type="molecule type" value="Genomic_DNA"/>
</dbReference>
<evidence type="ECO:0000313" key="2">
    <source>
        <dbReference type="Proteomes" id="UP000289738"/>
    </source>
</evidence>
<comment type="caution">
    <text evidence="1">The sequence shown here is derived from an EMBL/GenBank/DDBJ whole genome shotgun (WGS) entry which is preliminary data.</text>
</comment>
<protein>
    <recommendedName>
        <fullName evidence="3">Endonuclease/exonuclease/phosphatase domain-containing protein</fullName>
    </recommendedName>
</protein>
<evidence type="ECO:0008006" key="3">
    <source>
        <dbReference type="Google" id="ProtNLM"/>
    </source>
</evidence>
<name>A0A444Z1T0_ARAHY</name>
<gene>
    <name evidence="1" type="ORF">Ahy_B05g075694</name>
</gene>